<dbReference type="GO" id="GO:0043531">
    <property type="term" value="F:ADP binding"/>
    <property type="evidence" value="ECO:0007669"/>
    <property type="project" value="TreeGrafter"/>
</dbReference>
<dbReference type="FunFam" id="3.40.50.300:FF:002432">
    <property type="entry name" value="ATP synthase subunit alpha, mitochondrial"/>
    <property type="match status" value="1"/>
</dbReference>
<evidence type="ECO:0000256" key="9">
    <source>
        <dbReference type="ARBA" id="ARBA00023196"/>
    </source>
</evidence>
<keyword evidence="9" id="KW-0139">CF(1)</keyword>
<keyword evidence="7" id="KW-0406">Ion transport</keyword>
<dbReference type="InterPro" id="IPR005294">
    <property type="entry name" value="ATP_synth_F1_asu"/>
</dbReference>
<evidence type="ECO:0000259" key="12">
    <source>
        <dbReference type="Pfam" id="PF00006"/>
    </source>
</evidence>
<dbReference type="InterPro" id="IPR020003">
    <property type="entry name" value="ATPase_a/bsu_AS"/>
</dbReference>
<comment type="subcellular location">
    <subcellularLocation>
        <location evidence="1">Membrane</location>
    </subcellularLocation>
</comment>
<dbReference type="PROSITE" id="PS00152">
    <property type="entry name" value="ATPASE_ALPHA_BETA"/>
    <property type="match status" value="1"/>
</dbReference>
<evidence type="ECO:0000313" key="14">
    <source>
        <dbReference type="EMBL" id="OGE40324.1"/>
    </source>
</evidence>
<dbReference type="InterPro" id="IPR000194">
    <property type="entry name" value="ATPase_F1/V1/A1_a/bsu_nucl-bd"/>
</dbReference>
<dbReference type="InterPro" id="IPR000793">
    <property type="entry name" value="ATP_synth_asu_C"/>
</dbReference>
<dbReference type="Pfam" id="PF00306">
    <property type="entry name" value="ATP-synt_ab_C"/>
    <property type="match status" value="1"/>
</dbReference>
<keyword evidence="3" id="KW-0813">Transport</keyword>
<keyword evidence="5" id="KW-0375">Hydrogen ion transport</keyword>
<reference evidence="14 15" key="1">
    <citation type="journal article" date="2016" name="Nat. Commun.">
        <title>Thousands of microbial genomes shed light on interconnected biogeochemical processes in an aquifer system.</title>
        <authorList>
            <person name="Anantharaman K."/>
            <person name="Brown C.T."/>
            <person name="Hug L.A."/>
            <person name="Sharon I."/>
            <person name="Castelle C.J."/>
            <person name="Probst A.J."/>
            <person name="Thomas B.C."/>
            <person name="Singh A."/>
            <person name="Wilkins M.J."/>
            <person name="Karaoz U."/>
            <person name="Brodie E.L."/>
            <person name="Williams K.H."/>
            <person name="Hubbard S.S."/>
            <person name="Banfield J.F."/>
        </authorList>
    </citation>
    <scope>NUCLEOTIDE SEQUENCE [LARGE SCALE GENOMIC DNA]</scope>
</reference>
<dbReference type="Pfam" id="PF00006">
    <property type="entry name" value="ATP-synt_ab"/>
    <property type="match status" value="1"/>
</dbReference>
<evidence type="ECO:0000256" key="2">
    <source>
        <dbReference type="ARBA" id="ARBA00008936"/>
    </source>
</evidence>
<evidence type="ECO:0000256" key="8">
    <source>
        <dbReference type="ARBA" id="ARBA00023136"/>
    </source>
</evidence>
<evidence type="ECO:0000256" key="3">
    <source>
        <dbReference type="ARBA" id="ARBA00022448"/>
    </source>
</evidence>
<evidence type="ECO:0000259" key="13">
    <source>
        <dbReference type="Pfam" id="PF00306"/>
    </source>
</evidence>
<evidence type="ECO:0000256" key="1">
    <source>
        <dbReference type="ARBA" id="ARBA00004370"/>
    </source>
</evidence>
<dbReference type="Proteomes" id="UP000177328">
    <property type="component" value="Unassembled WGS sequence"/>
</dbReference>
<evidence type="ECO:0000313" key="15">
    <source>
        <dbReference type="Proteomes" id="UP000177328"/>
    </source>
</evidence>
<feature type="domain" description="ATP synthase alpha subunit C-terminal" evidence="13">
    <location>
        <begin position="423"/>
        <end position="526"/>
    </location>
</feature>
<keyword evidence="4" id="KW-0547">Nucleotide-binding</keyword>
<sequence length="556" mass="60969">MPKDNLTDAEKIIAEATQLTTENLKLPPQTIPATPTDSVSTRADSQTSFEVGYVTSTRNYLLLLNGLPTVRINEIIANKDGTRALVTGLQENLIESLLLDDAIVAPNEQFFKTGKQLGVEVGDHLLSRVINPLGLPIDGKMKFPTTNRTAETNKIATGIKSRQFIKTQFITGITTVDMLIPLAHGQRELVMGAARSGKTGFIIDLIVNQGKKSSVVSRQSSESLKADSEASLKTESSSQTIVIYALIGKPLTEIRRLVDILTVNHALEYTCVIAASSSDPASMVLVTPAVAFSVAEYFQSKGRDVLLILDDMGLHAKYYREISLLSNKAPGRESYPGDIFSIHAALVERAGKFKSEYGGGSITCLPVIETPSNDYASFIPTNLMAMTDGHLMFDYEIYHRGFRPAINVALSVSRVGRQTQSIVQKQLADHVKSILAQSKRLETLSRFGSEVSEETRQLLNQGTQIESILAQDNLVSMELPVQIILLGLIFTTFLTSKPADFLEINKSKIIEYLRTHVNLNDFLAKITPLTDEKQLAPLLEPLIPQLEKLTAASPEK</sequence>
<dbReference type="GO" id="GO:0045259">
    <property type="term" value="C:proton-transporting ATP synthase complex"/>
    <property type="evidence" value="ECO:0007669"/>
    <property type="project" value="UniProtKB-KW"/>
</dbReference>
<dbReference type="PANTHER" id="PTHR48082">
    <property type="entry name" value="ATP SYNTHASE SUBUNIT ALPHA, MITOCHONDRIAL"/>
    <property type="match status" value="1"/>
</dbReference>
<dbReference type="SUPFAM" id="SSF52540">
    <property type="entry name" value="P-loop containing nucleoside triphosphate hydrolases"/>
    <property type="match status" value="1"/>
</dbReference>
<feature type="domain" description="ATPase F1/V1/A1 complex alpha/beta subunit nucleotide-binding" evidence="12">
    <location>
        <begin position="172"/>
        <end position="413"/>
    </location>
</feature>
<protein>
    <recommendedName>
        <fullName evidence="16">ATPase F1/V1/A1 complex alpha/beta subunit nucleotide-binding domain-containing protein</fullName>
    </recommendedName>
</protein>
<evidence type="ECO:0008006" key="16">
    <source>
        <dbReference type="Google" id="ProtNLM"/>
    </source>
</evidence>
<evidence type="ECO:0000256" key="5">
    <source>
        <dbReference type="ARBA" id="ARBA00022781"/>
    </source>
</evidence>
<gene>
    <name evidence="14" type="ORF">A3D25_02990</name>
</gene>
<evidence type="ECO:0000256" key="4">
    <source>
        <dbReference type="ARBA" id="ARBA00022741"/>
    </source>
</evidence>
<keyword evidence="10" id="KW-0066">ATP synthesis</keyword>
<dbReference type="SUPFAM" id="SSF47917">
    <property type="entry name" value="C-terminal domain of alpha and beta subunits of F1 ATP synthase"/>
    <property type="match status" value="1"/>
</dbReference>
<comment type="caution">
    <text evidence="14">The sequence shown here is derived from an EMBL/GenBank/DDBJ whole genome shotgun (WGS) entry which is preliminary data.</text>
</comment>
<dbReference type="AlphaFoldDB" id="A0A1F5KHL2"/>
<accession>A0A1F5KHL2</accession>
<evidence type="ECO:0000256" key="11">
    <source>
        <dbReference type="ARBA" id="ARBA00026013"/>
    </source>
</evidence>
<dbReference type="GO" id="GO:0005524">
    <property type="term" value="F:ATP binding"/>
    <property type="evidence" value="ECO:0007669"/>
    <property type="project" value="UniProtKB-KW"/>
</dbReference>
<dbReference type="PANTHER" id="PTHR48082:SF2">
    <property type="entry name" value="ATP SYNTHASE SUBUNIT ALPHA, MITOCHONDRIAL"/>
    <property type="match status" value="1"/>
</dbReference>
<keyword evidence="8" id="KW-0472">Membrane</keyword>
<dbReference type="InterPro" id="IPR027417">
    <property type="entry name" value="P-loop_NTPase"/>
</dbReference>
<dbReference type="Gene3D" id="3.40.50.12240">
    <property type="match status" value="1"/>
</dbReference>
<comment type="subunit">
    <text evidence="11">F-type ATPases have 2 components, CF(1) - the catalytic core - and CF(0) - the membrane proton channel. CF(1) has five subunits: alpha(3), beta(3), gamma(1), delta(1), epsilon(1). CF(0) has four main subunits: a(1), b(1), b'(1) and c(9-12).</text>
</comment>
<dbReference type="EMBL" id="MFDD01000012">
    <property type="protein sequence ID" value="OGE40324.1"/>
    <property type="molecule type" value="Genomic_DNA"/>
</dbReference>
<evidence type="ECO:0000256" key="6">
    <source>
        <dbReference type="ARBA" id="ARBA00022840"/>
    </source>
</evidence>
<name>A0A1F5KHL2_9BACT</name>
<keyword evidence="6" id="KW-0067">ATP-binding</keyword>
<comment type="similarity">
    <text evidence="2">Belongs to the ATPase alpha/beta chains family.</text>
</comment>
<organism evidence="14 15">
    <name type="scientific">Candidatus Daviesbacteria bacterium RIFCSPHIGHO2_02_FULL_43_12</name>
    <dbReference type="NCBI Taxonomy" id="1797776"/>
    <lineage>
        <taxon>Bacteria</taxon>
        <taxon>Candidatus Daviesiibacteriota</taxon>
    </lineage>
</organism>
<proteinExistence type="inferred from homology"/>
<dbReference type="GO" id="GO:0046933">
    <property type="term" value="F:proton-transporting ATP synthase activity, rotational mechanism"/>
    <property type="evidence" value="ECO:0007669"/>
    <property type="project" value="InterPro"/>
</dbReference>
<evidence type="ECO:0000256" key="7">
    <source>
        <dbReference type="ARBA" id="ARBA00023065"/>
    </source>
</evidence>
<evidence type="ECO:0000256" key="10">
    <source>
        <dbReference type="ARBA" id="ARBA00023310"/>
    </source>
</evidence>